<dbReference type="AlphaFoldDB" id="A0A8J3VDW2"/>
<protein>
    <submittedName>
        <fullName evidence="2">Uncharacterized protein</fullName>
    </submittedName>
</protein>
<gene>
    <name evidence="2" type="ORF">Rhe02_06450</name>
</gene>
<keyword evidence="1" id="KW-0472">Membrane</keyword>
<keyword evidence="1" id="KW-0812">Transmembrane</keyword>
<feature type="transmembrane region" description="Helical" evidence="1">
    <location>
        <begin position="253"/>
        <end position="269"/>
    </location>
</feature>
<keyword evidence="3" id="KW-1185">Reference proteome</keyword>
<dbReference type="EMBL" id="BONY01000003">
    <property type="protein sequence ID" value="GIH02578.1"/>
    <property type="molecule type" value="Genomic_DNA"/>
</dbReference>
<reference evidence="2" key="1">
    <citation type="submission" date="2021-01" db="EMBL/GenBank/DDBJ databases">
        <title>Whole genome shotgun sequence of Rhizocola hellebori NBRC 109834.</title>
        <authorList>
            <person name="Komaki H."/>
            <person name="Tamura T."/>
        </authorList>
    </citation>
    <scope>NUCLEOTIDE SEQUENCE</scope>
    <source>
        <strain evidence="2">NBRC 109834</strain>
    </source>
</reference>
<accession>A0A8J3VDW2</accession>
<feature type="transmembrane region" description="Helical" evidence="1">
    <location>
        <begin position="195"/>
        <end position="216"/>
    </location>
</feature>
<evidence type="ECO:0000313" key="2">
    <source>
        <dbReference type="EMBL" id="GIH02578.1"/>
    </source>
</evidence>
<dbReference type="Proteomes" id="UP000612899">
    <property type="component" value="Unassembled WGS sequence"/>
</dbReference>
<feature type="transmembrane region" description="Helical" evidence="1">
    <location>
        <begin position="164"/>
        <end position="183"/>
    </location>
</feature>
<feature type="transmembrane region" description="Helical" evidence="1">
    <location>
        <begin position="222"/>
        <end position="241"/>
    </location>
</feature>
<evidence type="ECO:0000256" key="1">
    <source>
        <dbReference type="SAM" id="Phobius"/>
    </source>
</evidence>
<keyword evidence="1" id="KW-1133">Transmembrane helix</keyword>
<comment type="caution">
    <text evidence="2">The sequence shown here is derived from an EMBL/GenBank/DDBJ whole genome shotgun (WGS) entry which is preliminary data.</text>
</comment>
<evidence type="ECO:0000313" key="3">
    <source>
        <dbReference type="Proteomes" id="UP000612899"/>
    </source>
</evidence>
<name>A0A8J3VDW2_9ACTN</name>
<feature type="transmembrane region" description="Helical" evidence="1">
    <location>
        <begin position="98"/>
        <end position="119"/>
    </location>
</feature>
<dbReference type="RefSeq" id="WP_203906525.1">
    <property type="nucleotide sequence ID" value="NZ_BONY01000003.1"/>
</dbReference>
<sequence length="283" mass="30314">MVTGPDRPGGGNPARAERAMIAVLSRLLPAGFRDRQRAEWTGDLVELSAAGARARWRYLFAAAWTLPALRAHAGKPGVDRPTTIVPPSLTATLLVQKILVGLGLPVVCWLIAVPFRYFLLDIPARLAPDSGMPFDPKDLWPIDGPFIFLMPLWVVLSFGAWALIFDWMLVGWLGVTALLLGLTQRGAGWRSRATSGLIGAAVVAIALQGLGVRIGLGSGSSPYQGMGLATAVLGGVAIIAGVSMRGISRRSRVLVLLTGLAAVTIYFWNQTPMGIDMITWYMD</sequence>
<proteinExistence type="predicted"/>
<organism evidence="2 3">
    <name type="scientific">Rhizocola hellebori</name>
    <dbReference type="NCBI Taxonomy" id="1392758"/>
    <lineage>
        <taxon>Bacteria</taxon>
        <taxon>Bacillati</taxon>
        <taxon>Actinomycetota</taxon>
        <taxon>Actinomycetes</taxon>
        <taxon>Micromonosporales</taxon>
        <taxon>Micromonosporaceae</taxon>
        <taxon>Rhizocola</taxon>
    </lineage>
</organism>